<dbReference type="InterPro" id="IPR026569">
    <property type="entry name" value="Ribosomal_bL28"/>
</dbReference>
<sequence>MFPSIPLLDLVSVPFKRAQQGLFHGKMKQFGNSVPNSKQKTRRTWLPNVHNHRLLSETLGQRLRVKVSTRALKTINKASYGGLDHYLLKTKPDLLGWEGMRLRTMVRDKREKVLREEQRQKALLEKQQQKSKKRRPSTSRAA</sequence>
<organism evidence="7 8">
    <name type="scientific">Ganoderma sinense ZZ0214-1</name>
    <dbReference type="NCBI Taxonomy" id="1077348"/>
    <lineage>
        <taxon>Eukaryota</taxon>
        <taxon>Fungi</taxon>
        <taxon>Dikarya</taxon>
        <taxon>Basidiomycota</taxon>
        <taxon>Agaricomycotina</taxon>
        <taxon>Agaricomycetes</taxon>
        <taxon>Polyporales</taxon>
        <taxon>Polyporaceae</taxon>
        <taxon>Ganoderma</taxon>
    </lineage>
</organism>
<evidence type="ECO:0000256" key="6">
    <source>
        <dbReference type="SAM" id="MobiDB-lite"/>
    </source>
</evidence>
<keyword evidence="8" id="KW-1185">Reference proteome</keyword>
<dbReference type="Gene3D" id="2.30.170.40">
    <property type="entry name" value="Ribosomal protein L28/L24"/>
    <property type="match status" value="1"/>
</dbReference>
<dbReference type="InterPro" id="IPR001383">
    <property type="entry name" value="Ribosomal_bL28_bact-type"/>
</dbReference>
<dbReference type="FunFam" id="2.30.170.40:FF:000003">
    <property type="entry name" value="54S ribosomal protein L24"/>
    <property type="match status" value="1"/>
</dbReference>
<dbReference type="PANTHER" id="PTHR13528:SF2">
    <property type="entry name" value="LARGE RIBOSOMAL SUBUNIT PROTEIN BL28M"/>
    <property type="match status" value="1"/>
</dbReference>
<dbReference type="GO" id="GO:0005762">
    <property type="term" value="C:mitochondrial large ribosomal subunit"/>
    <property type="evidence" value="ECO:0007669"/>
    <property type="project" value="TreeGrafter"/>
</dbReference>
<dbReference type="InterPro" id="IPR037147">
    <property type="entry name" value="Ribosomal_bL28_sf"/>
</dbReference>
<dbReference type="InterPro" id="IPR034704">
    <property type="entry name" value="Ribosomal_bL28/bL31-like_sf"/>
</dbReference>
<dbReference type="Proteomes" id="UP000230002">
    <property type="component" value="Unassembled WGS sequence"/>
</dbReference>
<feature type="compositionally biased region" description="Basic residues" evidence="6">
    <location>
        <begin position="129"/>
        <end position="142"/>
    </location>
</feature>
<name>A0A2G8S4J5_9APHY</name>
<dbReference type="EMBL" id="AYKW01000023">
    <property type="protein sequence ID" value="PIL28681.1"/>
    <property type="molecule type" value="Genomic_DNA"/>
</dbReference>
<comment type="similarity">
    <text evidence="1">Belongs to the bacterial ribosomal protein bL28 family.</text>
</comment>
<dbReference type="PANTHER" id="PTHR13528">
    <property type="entry name" value="39S RIBOSOMAL PROTEIN L28, MITOCHONDRIAL"/>
    <property type="match status" value="1"/>
</dbReference>
<evidence type="ECO:0000256" key="5">
    <source>
        <dbReference type="ARBA" id="ARBA00035269"/>
    </source>
</evidence>
<dbReference type="OrthoDB" id="361870at2759"/>
<feature type="compositionally biased region" description="Basic and acidic residues" evidence="6">
    <location>
        <begin position="117"/>
        <end position="128"/>
    </location>
</feature>
<keyword evidence="3" id="KW-0687">Ribonucleoprotein</keyword>
<dbReference type="STRING" id="1077348.A0A2G8S4J5"/>
<evidence type="ECO:0000256" key="2">
    <source>
        <dbReference type="ARBA" id="ARBA00022980"/>
    </source>
</evidence>
<dbReference type="HAMAP" id="MF_00373">
    <property type="entry name" value="Ribosomal_bL28"/>
    <property type="match status" value="1"/>
</dbReference>
<evidence type="ECO:0000256" key="3">
    <source>
        <dbReference type="ARBA" id="ARBA00023274"/>
    </source>
</evidence>
<gene>
    <name evidence="7" type="ORF">GSI_08725</name>
</gene>
<dbReference type="GO" id="GO:0006412">
    <property type="term" value="P:translation"/>
    <property type="evidence" value="ECO:0007669"/>
    <property type="project" value="InterPro"/>
</dbReference>
<evidence type="ECO:0000256" key="4">
    <source>
        <dbReference type="ARBA" id="ARBA00035265"/>
    </source>
</evidence>
<feature type="region of interest" description="Disordered" evidence="6">
    <location>
        <begin position="117"/>
        <end position="142"/>
    </location>
</feature>
<reference evidence="7 8" key="1">
    <citation type="journal article" date="2015" name="Sci. Rep.">
        <title>Chromosome-level genome map provides insights into diverse defense mechanisms in the medicinal fungus Ganoderma sinense.</title>
        <authorList>
            <person name="Zhu Y."/>
            <person name="Xu J."/>
            <person name="Sun C."/>
            <person name="Zhou S."/>
            <person name="Xu H."/>
            <person name="Nelson D.R."/>
            <person name="Qian J."/>
            <person name="Song J."/>
            <person name="Luo H."/>
            <person name="Xiang L."/>
            <person name="Li Y."/>
            <person name="Xu Z."/>
            <person name="Ji A."/>
            <person name="Wang L."/>
            <person name="Lu S."/>
            <person name="Hayward A."/>
            <person name="Sun W."/>
            <person name="Li X."/>
            <person name="Schwartz D.C."/>
            <person name="Wang Y."/>
            <person name="Chen S."/>
        </authorList>
    </citation>
    <scope>NUCLEOTIDE SEQUENCE [LARGE SCALE GENOMIC DNA]</scope>
    <source>
        <strain evidence="7 8">ZZ0214-1</strain>
    </source>
</reference>
<evidence type="ECO:0000256" key="1">
    <source>
        <dbReference type="ARBA" id="ARBA00008760"/>
    </source>
</evidence>
<dbReference type="SUPFAM" id="SSF143800">
    <property type="entry name" value="L28p-like"/>
    <property type="match status" value="1"/>
</dbReference>
<protein>
    <recommendedName>
        <fullName evidence="4">Large ribosomal subunit protein bL28c</fullName>
    </recommendedName>
    <alternativeName>
        <fullName evidence="5">Large ribosomal subunit protein bL28m</fullName>
    </alternativeName>
</protein>
<dbReference type="GO" id="GO:0003735">
    <property type="term" value="F:structural constituent of ribosome"/>
    <property type="evidence" value="ECO:0007669"/>
    <property type="project" value="InterPro"/>
</dbReference>
<accession>A0A2G8S4J5</accession>
<evidence type="ECO:0000313" key="7">
    <source>
        <dbReference type="EMBL" id="PIL28681.1"/>
    </source>
</evidence>
<evidence type="ECO:0000313" key="8">
    <source>
        <dbReference type="Proteomes" id="UP000230002"/>
    </source>
</evidence>
<keyword evidence="2" id="KW-0689">Ribosomal protein</keyword>
<dbReference type="AlphaFoldDB" id="A0A2G8S4J5"/>
<dbReference type="NCBIfam" id="TIGR00009">
    <property type="entry name" value="L28"/>
    <property type="match status" value="1"/>
</dbReference>
<proteinExistence type="inferred from homology"/>
<comment type="caution">
    <text evidence="7">The sequence shown here is derived from an EMBL/GenBank/DDBJ whole genome shotgun (WGS) entry which is preliminary data.</text>
</comment>
<dbReference type="Pfam" id="PF00830">
    <property type="entry name" value="Ribosomal_L28"/>
    <property type="match status" value="1"/>
</dbReference>